<organism evidence="2">
    <name type="scientific">marine sediment metagenome</name>
    <dbReference type="NCBI Taxonomy" id="412755"/>
    <lineage>
        <taxon>unclassified sequences</taxon>
        <taxon>metagenomes</taxon>
        <taxon>ecological metagenomes</taxon>
    </lineage>
</organism>
<dbReference type="Gene3D" id="3.40.50.2000">
    <property type="entry name" value="Glycogen Phosphorylase B"/>
    <property type="match status" value="1"/>
</dbReference>
<gene>
    <name evidence="2" type="ORF">LCGC14_1271580</name>
</gene>
<dbReference type="InterPro" id="IPR001296">
    <property type="entry name" value="Glyco_trans_1"/>
</dbReference>
<comment type="caution">
    <text evidence="2">The sequence shown here is derived from an EMBL/GenBank/DDBJ whole genome shotgun (WGS) entry which is preliminary data.</text>
</comment>
<feature type="non-terminal residue" evidence="2">
    <location>
        <position position="1"/>
    </location>
</feature>
<dbReference type="Pfam" id="PF00534">
    <property type="entry name" value="Glycos_transf_1"/>
    <property type="match status" value="1"/>
</dbReference>
<dbReference type="SUPFAM" id="SSF53756">
    <property type="entry name" value="UDP-Glycosyltransferase/glycogen phosphorylase"/>
    <property type="match status" value="1"/>
</dbReference>
<proteinExistence type="predicted"/>
<protein>
    <recommendedName>
        <fullName evidence="1">Glycosyl transferase family 1 domain-containing protein</fullName>
    </recommendedName>
</protein>
<dbReference type="GO" id="GO:0016757">
    <property type="term" value="F:glycosyltransferase activity"/>
    <property type="evidence" value="ECO:0007669"/>
    <property type="project" value="InterPro"/>
</dbReference>
<feature type="domain" description="Glycosyl transferase family 1" evidence="1">
    <location>
        <begin position="66"/>
        <end position="155"/>
    </location>
</feature>
<name>A0A0F9NEJ3_9ZZZZ</name>
<evidence type="ECO:0000259" key="1">
    <source>
        <dbReference type="Pfam" id="PF00534"/>
    </source>
</evidence>
<reference evidence="2" key="1">
    <citation type="journal article" date="2015" name="Nature">
        <title>Complex archaea that bridge the gap between prokaryotes and eukaryotes.</title>
        <authorList>
            <person name="Spang A."/>
            <person name="Saw J.H."/>
            <person name="Jorgensen S.L."/>
            <person name="Zaremba-Niedzwiedzka K."/>
            <person name="Martijn J."/>
            <person name="Lind A.E."/>
            <person name="van Eijk R."/>
            <person name="Schleper C."/>
            <person name="Guy L."/>
            <person name="Ettema T.J."/>
        </authorList>
    </citation>
    <scope>NUCLEOTIDE SEQUENCE</scope>
</reference>
<dbReference type="EMBL" id="LAZR01007143">
    <property type="protein sequence ID" value="KKM87170.1"/>
    <property type="molecule type" value="Genomic_DNA"/>
</dbReference>
<sequence length="177" mass="20367">FAYKHDQDNLQIVNHLCEKYQNKVSFQWMGVPTRVRDIHADSKDAKVPYSNILAQNSQVRLLEAYRISVPDLLKQTDILFFYISRHRHEPWPRTIAEGMMGGCCCVTNNSHGMKEQIKHGKTGFLFDKTQDATDILSDLIENPNKIAKVGSAAQEHAKKHFLDEVVVKDMLHFLETE</sequence>
<accession>A0A0F9NEJ3</accession>
<dbReference type="AlphaFoldDB" id="A0A0F9NEJ3"/>
<evidence type="ECO:0000313" key="2">
    <source>
        <dbReference type="EMBL" id="KKM87170.1"/>
    </source>
</evidence>